<protein>
    <submittedName>
        <fullName evidence="1">Uncharacterized protein</fullName>
    </submittedName>
</protein>
<organism evidence="1 2">
    <name type="scientific">Caldinitratiruptor microaerophilus</name>
    <dbReference type="NCBI Taxonomy" id="671077"/>
    <lineage>
        <taxon>Bacteria</taxon>
        <taxon>Bacillati</taxon>
        <taxon>Bacillota</taxon>
        <taxon>Clostridia</taxon>
        <taxon>Eubacteriales</taxon>
        <taxon>Symbiobacteriaceae</taxon>
        <taxon>Caldinitratiruptor</taxon>
    </lineage>
</organism>
<dbReference type="KEGG" id="cmic:caldi_25360"/>
<dbReference type="Proteomes" id="UP001163687">
    <property type="component" value="Chromosome"/>
</dbReference>
<proteinExistence type="predicted"/>
<accession>A0AA35G8V0</accession>
<dbReference type="EMBL" id="AP025628">
    <property type="protein sequence ID" value="BDG61446.1"/>
    <property type="molecule type" value="Genomic_DNA"/>
</dbReference>
<reference evidence="1" key="1">
    <citation type="submission" date="2022-03" db="EMBL/GenBank/DDBJ databases">
        <title>Complete genome sequence of Caldinitratiruptor microaerophilus.</title>
        <authorList>
            <person name="Mukaiyama R."/>
            <person name="Nishiyama T."/>
            <person name="Ueda K."/>
        </authorList>
    </citation>
    <scope>NUCLEOTIDE SEQUENCE</scope>
    <source>
        <strain evidence="1">JCM 16183</strain>
    </source>
</reference>
<evidence type="ECO:0000313" key="1">
    <source>
        <dbReference type="EMBL" id="BDG61446.1"/>
    </source>
</evidence>
<sequence>MISVKGVRPSRDLQWLLGPVRPVRRRRVQWLPLVVAVVVALALRQVSMSAAQIGGGLPALRLPGPEALRDALLDRVCGSGPGRR</sequence>
<name>A0AA35G8V0_9FIRM</name>
<keyword evidence="2" id="KW-1185">Reference proteome</keyword>
<evidence type="ECO:0000313" key="2">
    <source>
        <dbReference type="Proteomes" id="UP001163687"/>
    </source>
</evidence>
<dbReference type="AlphaFoldDB" id="A0AA35G8V0"/>
<gene>
    <name evidence="1" type="ORF">caldi_25360</name>
</gene>